<gene>
    <name evidence="1" type="ORF">F5I99_05440</name>
</gene>
<accession>A0A5J6LBJ3</accession>
<name>A0A5J6LBJ3_9GAMM</name>
<dbReference type="Proteomes" id="UP000325606">
    <property type="component" value="Chromosome"/>
</dbReference>
<proteinExistence type="predicted"/>
<dbReference type="RefSeq" id="WP_151054015.1">
    <property type="nucleotide sequence ID" value="NZ_CP044222.1"/>
</dbReference>
<evidence type="ECO:0000313" key="1">
    <source>
        <dbReference type="EMBL" id="QEW05979.1"/>
    </source>
</evidence>
<protein>
    <submittedName>
        <fullName evidence="1">Alpha-L-fucosidase</fullName>
    </submittedName>
</protein>
<sequence>MAELAKLRSPPWRQNAEGDVRRCGVEIEMNGMSLDQVSELISQLMSLAVKQDGRYERRLTGDPAGDWIVELDFDLLKKMGRQEHAVDTLSGEVSESAEALLKTVSLPLVPLEVVSPPLPLDRLDEVEHLIVELRKAGARGTSDTLTNAFGMQFNPEIPSKDAELLTAVLKSFLCLYEWLFKRAQIDLARRVTLFAEPFPKDYLLKVIDPEYWPDLAQLMDDYLEFNPTRNRALDLLPLFKYLDAPRVARKTQDVLIKARPTWHYRLPNCEIDQPGWGLYRSWNDWVEVEQLASDRERLNNCCRDYQKFLARPLDRWFGDWAGHLDKNWVQPS</sequence>
<dbReference type="InterPro" id="IPR022025">
    <property type="entry name" value="Amidoligase_2"/>
</dbReference>
<evidence type="ECO:0000313" key="2">
    <source>
        <dbReference type="Proteomes" id="UP000325606"/>
    </source>
</evidence>
<keyword evidence="2" id="KW-1185">Reference proteome</keyword>
<dbReference type="Pfam" id="PF12224">
    <property type="entry name" value="Amidoligase_2"/>
    <property type="match status" value="1"/>
</dbReference>
<dbReference type="EMBL" id="CP044222">
    <property type="protein sequence ID" value="QEW05979.1"/>
    <property type="molecule type" value="Genomic_DNA"/>
</dbReference>
<dbReference type="KEGG" id="nik:F5I99_05440"/>
<organism evidence="1 2">
    <name type="scientific">Nitrincola iocasae</name>
    <dbReference type="NCBI Taxonomy" id="2614693"/>
    <lineage>
        <taxon>Bacteria</taxon>
        <taxon>Pseudomonadati</taxon>
        <taxon>Pseudomonadota</taxon>
        <taxon>Gammaproteobacteria</taxon>
        <taxon>Oceanospirillales</taxon>
        <taxon>Oceanospirillaceae</taxon>
        <taxon>Nitrincola</taxon>
    </lineage>
</organism>
<reference evidence="1 2" key="1">
    <citation type="submission" date="2019-09" db="EMBL/GenBank/DDBJ databases">
        <title>Nitrincola iocasae sp. nov., a bacterium isolated from the sediment collected at a cold seep field in South China Sea.</title>
        <authorList>
            <person name="Zhang H."/>
            <person name="Wang H."/>
            <person name="Li C."/>
        </authorList>
    </citation>
    <scope>NUCLEOTIDE SEQUENCE [LARGE SCALE GENOMIC DNA]</scope>
    <source>
        <strain evidence="1 2">KXZD1103</strain>
    </source>
</reference>
<dbReference type="AlphaFoldDB" id="A0A5J6LBJ3"/>